<evidence type="ECO:0000256" key="1">
    <source>
        <dbReference type="SAM" id="MobiDB-lite"/>
    </source>
</evidence>
<dbReference type="EMBL" id="RDFA01000003">
    <property type="protein sequence ID" value="RXK49356.1"/>
    <property type="molecule type" value="Genomic_DNA"/>
</dbReference>
<reference evidence="3 4" key="1">
    <citation type="submission" date="2019-01" db="EMBL/GenBank/DDBJ databases">
        <title>Halorientalis sp. F13-25 a new haloarchaeum isolated from hypersaline water.</title>
        <authorList>
            <person name="Ana D.-V."/>
            <person name="Cristina S.-P."/>
            <person name="Antonio V."/>
        </authorList>
    </citation>
    <scope>NUCLEOTIDE SEQUENCE [LARGE SCALE GENOMIC DNA]</scope>
    <source>
        <strain evidence="3 4">F13-25</strain>
    </source>
</reference>
<feature type="transmembrane region" description="Helical" evidence="2">
    <location>
        <begin position="178"/>
        <end position="197"/>
    </location>
</feature>
<evidence type="ECO:0000256" key="2">
    <source>
        <dbReference type="SAM" id="Phobius"/>
    </source>
</evidence>
<sequence length="233" mass="24427">MLFSAESASYAGHGYIVLLGKYANMTYCPECGAETESEWNHCQICGTNLPTQAKTEKMSSDFDSVNSKSNLPLGQKGLFAGSGIIGIGALLPWMSVNALGTTLTKRGVDGDGVITLVLAFLIAGAGIYQWSKKTQIVGVVGGVIVTWLSGIYIVDPLAGVTTESSDITQYAISIEMGLYLTIIGGAIAMLSSAYGFVNEGSPDSSKRPVEEPSRDTPVTDADTSDQSATDSTE</sequence>
<accession>A0A498KWQ3</accession>
<dbReference type="AlphaFoldDB" id="A0A498KWQ3"/>
<gene>
    <name evidence="3" type="ORF">EAF64_10595</name>
</gene>
<feature type="region of interest" description="Disordered" evidence="1">
    <location>
        <begin position="199"/>
        <end position="233"/>
    </location>
</feature>
<proteinExistence type="predicted"/>
<feature type="transmembrane region" description="Helical" evidence="2">
    <location>
        <begin position="112"/>
        <end position="130"/>
    </location>
</feature>
<organism evidence="3 4">
    <name type="scientific">Halorientalis pallida</name>
    <dbReference type="NCBI Taxonomy" id="2479928"/>
    <lineage>
        <taxon>Archaea</taxon>
        <taxon>Methanobacteriati</taxon>
        <taxon>Methanobacteriota</taxon>
        <taxon>Stenosarchaea group</taxon>
        <taxon>Halobacteria</taxon>
        <taxon>Halobacteriales</taxon>
        <taxon>Haloarculaceae</taxon>
        <taxon>Halorientalis</taxon>
    </lineage>
</organism>
<keyword evidence="2" id="KW-1133">Transmembrane helix</keyword>
<keyword evidence="2" id="KW-0472">Membrane</keyword>
<feature type="compositionally biased region" description="Basic and acidic residues" evidence="1">
    <location>
        <begin position="204"/>
        <end position="214"/>
    </location>
</feature>
<feature type="transmembrane region" description="Helical" evidence="2">
    <location>
        <begin position="137"/>
        <end position="158"/>
    </location>
</feature>
<feature type="transmembrane region" description="Helical" evidence="2">
    <location>
        <begin position="78"/>
        <end position="100"/>
    </location>
</feature>
<keyword evidence="2" id="KW-0812">Transmembrane</keyword>
<feature type="compositionally biased region" description="Low complexity" evidence="1">
    <location>
        <begin position="219"/>
        <end position="233"/>
    </location>
</feature>
<comment type="caution">
    <text evidence="3">The sequence shown here is derived from an EMBL/GenBank/DDBJ whole genome shotgun (WGS) entry which is preliminary data.</text>
</comment>
<evidence type="ECO:0000313" key="4">
    <source>
        <dbReference type="Proteomes" id="UP000289691"/>
    </source>
</evidence>
<dbReference type="Proteomes" id="UP000289691">
    <property type="component" value="Unassembled WGS sequence"/>
</dbReference>
<protein>
    <submittedName>
        <fullName evidence="3">Zinc ribbon domain-containing protein</fullName>
    </submittedName>
</protein>
<name>A0A498KWQ3_9EURY</name>
<evidence type="ECO:0000313" key="3">
    <source>
        <dbReference type="EMBL" id="RXK49356.1"/>
    </source>
</evidence>
<keyword evidence="4" id="KW-1185">Reference proteome</keyword>